<feature type="domain" description="DUF6534" evidence="3">
    <location>
        <begin position="201"/>
        <end position="285"/>
    </location>
</feature>
<dbReference type="PANTHER" id="PTHR40465:SF1">
    <property type="entry name" value="DUF6534 DOMAIN-CONTAINING PROTEIN"/>
    <property type="match status" value="1"/>
</dbReference>
<evidence type="ECO:0000313" key="4">
    <source>
        <dbReference type="EMBL" id="WOO83494.1"/>
    </source>
</evidence>
<feature type="compositionally biased region" description="Polar residues" evidence="1">
    <location>
        <begin position="312"/>
        <end position="326"/>
    </location>
</feature>
<dbReference type="PANTHER" id="PTHR40465">
    <property type="entry name" value="CHROMOSOME 1, WHOLE GENOME SHOTGUN SEQUENCE"/>
    <property type="match status" value="1"/>
</dbReference>
<feature type="transmembrane region" description="Helical" evidence="2">
    <location>
        <begin position="47"/>
        <end position="69"/>
    </location>
</feature>
<evidence type="ECO:0000259" key="3">
    <source>
        <dbReference type="Pfam" id="PF20152"/>
    </source>
</evidence>
<keyword evidence="2" id="KW-0812">Transmembrane</keyword>
<feature type="transmembrane region" description="Helical" evidence="2">
    <location>
        <begin position="154"/>
        <end position="174"/>
    </location>
</feature>
<sequence>MIPLLVLHVRSTATAITNETVAAATYAPVKTMNFALLWGGMLLNIWLTFVFPMHCTPLTPSGIFTFQFIKYWSSYNQDKRWIKGVVLFVGGMAYGNFIYLMYFAWWTLVAQYGMYLRLLRYTFLSIFVLIDSITVTVIQGFFTYRTWRLNNRNWYLAALLIALIGMSVASGIAQTVTFISLDVHHTREAVLAPIVTWNVGSMCADLIITLSILWGLWKTRTGWHHSDKVIGRLVRMTLEAQTPPLIIAILFTTTFIILFPRGLAAYINNSKLNCIGLMYSLNSRQEFGQQQNITMENTPGGREWAISQVKTGHGAQTTLGDANNDSAPGYPDNEKTTAAGTTATPTATTTTHDSESTSEELLPTQSVAYGLRGAQVAGARTEGV</sequence>
<feature type="region of interest" description="Disordered" evidence="1">
    <location>
        <begin position="312"/>
        <end position="361"/>
    </location>
</feature>
<feature type="compositionally biased region" description="Low complexity" evidence="1">
    <location>
        <begin position="336"/>
        <end position="351"/>
    </location>
</feature>
<keyword evidence="2" id="KW-1133">Transmembrane helix</keyword>
<keyword evidence="5" id="KW-1185">Reference proteome</keyword>
<evidence type="ECO:0000256" key="1">
    <source>
        <dbReference type="SAM" id="MobiDB-lite"/>
    </source>
</evidence>
<dbReference type="RefSeq" id="XP_062629520.1">
    <property type="nucleotide sequence ID" value="XM_062773536.1"/>
</dbReference>
<dbReference type="Pfam" id="PF20152">
    <property type="entry name" value="DUF6534"/>
    <property type="match status" value="1"/>
</dbReference>
<protein>
    <recommendedName>
        <fullName evidence="3">DUF6534 domain-containing protein</fullName>
    </recommendedName>
</protein>
<evidence type="ECO:0000313" key="5">
    <source>
        <dbReference type="Proteomes" id="UP000827549"/>
    </source>
</evidence>
<organism evidence="4 5">
    <name type="scientific">Vanrija pseudolonga</name>
    <dbReference type="NCBI Taxonomy" id="143232"/>
    <lineage>
        <taxon>Eukaryota</taxon>
        <taxon>Fungi</taxon>
        <taxon>Dikarya</taxon>
        <taxon>Basidiomycota</taxon>
        <taxon>Agaricomycotina</taxon>
        <taxon>Tremellomycetes</taxon>
        <taxon>Trichosporonales</taxon>
        <taxon>Trichosporonaceae</taxon>
        <taxon>Vanrija</taxon>
    </lineage>
</organism>
<feature type="transmembrane region" description="Helical" evidence="2">
    <location>
        <begin position="81"/>
        <end position="106"/>
    </location>
</feature>
<dbReference type="InterPro" id="IPR045339">
    <property type="entry name" value="DUF6534"/>
</dbReference>
<dbReference type="Proteomes" id="UP000827549">
    <property type="component" value="Chromosome 5"/>
</dbReference>
<name>A0AAF0YEL9_9TREE</name>
<dbReference type="AlphaFoldDB" id="A0AAF0YEL9"/>
<reference evidence="4" key="1">
    <citation type="submission" date="2023-10" db="EMBL/GenBank/DDBJ databases">
        <authorList>
            <person name="Noh H."/>
        </authorList>
    </citation>
    <scope>NUCLEOTIDE SEQUENCE</scope>
    <source>
        <strain evidence="4">DUCC4014</strain>
    </source>
</reference>
<feature type="transmembrane region" description="Helical" evidence="2">
    <location>
        <begin position="118"/>
        <end position="142"/>
    </location>
</feature>
<gene>
    <name evidence="4" type="ORF">LOC62_05G007015</name>
</gene>
<keyword evidence="2" id="KW-0472">Membrane</keyword>
<feature type="transmembrane region" description="Helical" evidence="2">
    <location>
        <begin position="194"/>
        <end position="217"/>
    </location>
</feature>
<dbReference type="GeneID" id="87810190"/>
<feature type="transmembrane region" description="Helical" evidence="2">
    <location>
        <begin position="245"/>
        <end position="267"/>
    </location>
</feature>
<dbReference type="EMBL" id="CP086718">
    <property type="protein sequence ID" value="WOO83494.1"/>
    <property type="molecule type" value="Genomic_DNA"/>
</dbReference>
<accession>A0AAF0YEL9</accession>
<proteinExistence type="predicted"/>
<evidence type="ECO:0000256" key="2">
    <source>
        <dbReference type="SAM" id="Phobius"/>
    </source>
</evidence>